<sequence length="177" mass="20305">MSNNNPQLITTIQTSLFQQFEAGLITLGNAIERCPQQLWNTKKRFFYIAYHALILAEYYLTIPAPETFHAILPFSFTEPDEIPDGVVGDMVPDKHYTQPEMLGYVEEVRAKCRETIFGLSEENISERWIEPGGEMDYAALEILIYNLRHVQHHAAQLNLLLRQEAGMGSEWVFRGGE</sequence>
<reference evidence="1 2" key="1">
    <citation type="submission" date="2020-06" db="EMBL/GenBank/DDBJ databases">
        <title>Dyadobacter sandarakinus sp. nov., isolated from the soil of the Arctic Yellow River Station.</title>
        <authorList>
            <person name="Zhang Y."/>
            <person name="Peng F."/>
        </authorList>
    </citation>
    <scope>NUCLEOTIDE SEQUENCE [LARGE SCALE GENOMIC DNA]</scope>
    <source>
        <strain evidence="1 2">Q3-56</strain>
    </source>
</reference>
<evidence type="ECO:0000313" key="2">
    <source>
        <dbReference type="Proteomes" id="UP000612680"/>
    </source>
</evidence>
<name>A0ABX7I170_9BACT</name>
<dbReference type="InterPro" id="IPR034660">
    <property type="entry name" value="DinB/YfiT-like"/>
</dbReference>
<keyword evidence="2" id="KW-1185">Reference proteome</keyword>
<organism evidence="1 2">
    <name type="scientific">Dyadobacter sandarakinus</name>
    <dbReference type="NCBI Taxonomy" id="2747268"/>
    <lineage>
        <taxon>Bacteria</taxon>
        <taxon>Pseudomonadati</taxon>
        <taxon>Bacteroidota</taxon>
        <taxon>Cytophagia</taxon>
        <taxon>Cytophagales</taxon>
        <taxon>Spirosomataceae</taxon>
        <taxon>Dyadobacter</taxon>
    </lineage>
</organism>
<dbReference type="Gene3D" id="1.20.120.450">
    <property type="entry name" value="dinb family like domain"/>
    <property type="match status" value="1"/>
</dbReference>
<dbReference type="EMBL" id="CP056775">
    <property type="protein sequence ID" value="QRQ99518.1"/>
    <property type="molecule type" value="Genomic_DNA"/>
</dbReference>
<evidence type="ECO:0000313" key="1">
    <source>
        <dbReference type="EMBL" id="QRQ99518.1"/>
    </source>
</evidence>
<dbReference type="RefSeq" id="WP_204660279.1">
    <property type="nucleotide sequence ID" value="NZ_CP056775.1"/>
</dbReference>
<proteinExistence type="predicted"/>
<dbReference type="SUPFAM" id="SSF109854">
    <property type="entry name" value="DinB/YfiT-like putative metalloenzymes"/>
    <property type="match status" value="1"/>
</dbReference>
<dbReference type="Proteomes" id="UP000612680">
    <property type="component" value="Chromosome"/>
</dbReference>
<gene>
    <name evidence="1" type="ORF">HWI92_00615</name>
</gene>
<protein>
    <submittedName>
        <fullName evidence="1">DinB family protein</fullName>
    </submittedName>
</protein>
<accession>A0ABX7I170</accession>